<dbReference type="GO" id="GO:0003843">
    <property type="term" value="F:1,3-beta-D-glucan synthase activity"/>
    <property type="evidence" value="ECO:0007669"/>
    <property type="project" value="UniProtKB-EC"/>
</dbReference>
<dbReference type="PANTHER" id="PTHR12741:SF48">
    <property type="entry name" value="1,3-BETA-GLUCAN SYNTHASE COMPONENT FKS1-RELATED"/>
    <property type="match status" value="1"/>
</dbReference>
<feature type="region of interest" description="Disordered" evidence="14">
    <location>
        <begin position="1"/>
        <end position="22"/>
    </location>
</feature>
<comment type="subcellular location">
    <subcellularLocation>
        <location evidence="1">Cell membrane</location>
        <topology evidence="1">Multi-pass membrane protein</topology>
    </subcellularLocation>
</comment>
<evidence type="ECO:0000313" key="16">
    <source>
        <dbReference type="EnsemblPlants" id="QL04p001161:mrna"/>
    </source>
</evidence>
<evidence type="ECO:0000256" key="11">
    <source>
        <dbReference type="ARBA" id="ARBA00023316"/>
    </source>
</evidence>
<protein>
    <recommendedName>
        <fullName evidence="12">1,3-beta-glucan synthase</fullName>
        <ecNumber evidence="3">2.4.1.34</ecNumber>
    </recommendedName>
    <alternativeName>
        <fullName evidence="12">1,3-beta-glucan synthase</fullName>
    </alternativeName>
</protein>
<evidence type="ECO:0000256" key="8">
    <source>
        <dbReference type="ARBA" id="ARBA00022960"/>
    </source>
</evidence>
<dbReference type="InParanoid" id="A0A7N2LAE1"/>
<dbReference type="Pfam" id="PF14288">
    <property type="entry name" value="FKS1_dom1"/>
    <property type="match status" value="1"/>
</dbReference>
<evidence type="ECO:0000256" key="10">
    <source>
        <dbReference type="ARBA" id="ARBA00023136"/>
    </source>
</evidence>
<name>A0A7N2LAE1_QUELO</name>
<dbReference type="EnsemblPlants" id="QL04p001161:mrna">
    <property type="protein sequence ID" value="QL04p001161:mrna"/>
    <property type="gene ID" value="QL04p001161"/>
</dbReference>
<comment type="similarity">
    <text evidence="2">Belongs to the glycosyltransferase 48 family.</text>
</comment>
<evidence type="ECO:0000259" key="15">
    <source>
        <dbReference type="SMART" id="SM01205"/>
    </source>
</evidence>
<dbReference type="EMBL" id="LRBV02000004">
    <property type="status" value="NOT_ANNOTATED_CDS"/>
    <property type="molecule type" value="Genomic_DNA"/>
</dbReference>
<feature type="domain" description="1,3-beta-glucan synthase component FKS1-like" evidence="15">
    <location>
        <begin position="299"/>
        <end position="414"/>
    </location>
</feature>
<dbReference type="Proteomes" id="UP000594261">
    <property type="component" value="Chromosome 4"/>
</dbReference>
<evidence type="ECO:0000256" key="4">
    <source>
        <dbReference type="ARBA" id="ARBA00022475"/>
    </source>
</evidence>
<evidence type="ECO:0000256" key="7">
    <source>
        <dbReference type="ARBA" id="ARBA00022692"/>
    </source>
</evidence>
<evidence type="ECO:0000256" key="5">
    <source>
        <dbReference type="ARBA" id="ARBA00022676"/>
    </source>
</evidence>
<dbReference type="EC" id="2.4.1.34" evidence="3"/>
<reference evidence="16 17" key="1">
    <citation type="journal article" date="2016" name="G3 (Bethesda)">
        <title>First Draft Assembly and Annotation of the Genome of a California Endemic Oak Quercus lobata Nee (Fagaceae).</title>
        <authorList>
            <person name="Sork V.L."/>
            <person name="Fitz-Gibbon S.T."/>
            <person name="Puiu D."/>
            <person name="Crepeau M."/>
            <person name="Gugger P.F."/>
            <person name="Sherman R."/>
            <person name="Stevens K."/>
            <person name="Langley C.H."/>
            <person name="Pellegrini M."/>
            <person name="Salzberg S.L."/>
        </authorList>
    </citation>
    <scope>NUCLEOTIDE SEQUENCE [LARGE SCALE GENOMIC DNA]</scope>
    <source>
        <strain evidence="16 17">cv. SW786</strain>
    </source>
</reference>
<keyword evidence="10" id="KW-0472">Membrane</keyword>
<keyword evidence="17" id="KW-1185">Reference proteome</keyword>
<proteinExistence type="inferred from homology"/>
<keyword evidence="7" id="KW-0812">Transmembrane</keyword>
<keyword evidence="11" id="KW-0961">Cell wall biogenesis/degradation</keyword>
<dbReference type="AlphaFoldDB" id="A0A7N2LAE1"/>
<dbReference type="GO" id="GO:0005886">
    <property type="term" value="C:plasma membrane"/>
    <property type="evidence" value="ECO:0007669"/>
    <property type="project" value="UniProtKB-SubCell"/>
</dbReference>
<reference evidence="16" key="2">
    <citation type="submission" date="2021-01" db="UniProtKB">
        <authorList>
            <consortium name="EnsemblPlants"/>
        </authorList>
    </citation>
    <scope>IDENTIFICATION</scope>
</reference>
<sequence>MSSRRGSDQPPPRRILRTQTAGNLGEPILDSEVVPSSLVEIAPILRLANEVESSNPRVAYLCRLYAFEKAHRLDPTSSGRDVRQFKTALLQRLERENETRLAGRGAKSDAQEMQRFYQDYYKNYIQALQNATDKHDRAQLTKAYRTASVLFEVLKAIAMSIEILQAHAKVEEKKQLYKPYNILPLDPDSENQAIMRYPEIQASVSALCNIRGLPWPKDHQKKVNEDILDWLQAMFGFQKDNVENQREHLILLLANVRIRQFPKPDQQPKCYTAASFCCSWYLKSTLFSLLPTIQQEVQQRKLLYMGLYLLIWGEASNLRFMPECLCYIYHHMAFELYGMLDGRISPMTGEPVKPVYGGDDEAFLKKVVTPIYETIAKEAKRRRGKAKHSRWRNYDDLNEYFWSVDCFRLGWPMRADADFFCQPLEKLRADKKFVCCNFRLYVACLLVF</sequence>
<evidence type="ECO:0000256" key="9">
    <source>
        <dbReference type="ARBA" id="ARBA00022989"/>
    </source>
</evidence>
<organism evidence="16 17">
    <name type="scientific">Quercus lobata</name>
    <name type="common">Valley oak</name>
    <dbReference type="NCBI Taxonomy" id="97700"/>
    <lineage>
        <taxon>Eukaryota</taxon>
        <taxon>Viridiplantae</taxon>
        <taxon>Streptophyta</taxon>
        <taxon>Embryophyta</taxon>
        <taxon>Tracheophyta</taxon>
        <taxon>Spermatophyta</taxon>
        <taxon>Magnoliopsida</taxon>
        <taxon>eudicotyledons</taxon>
        <taxon>Gunneridae</taxon>
        <taxon>Pentapetalae</taxon>
        <taxon>rosids</taxon>
        <taxon>fabids</taxon>
        <taxon>Fagales</taxon>
        <taxon>Fagaceae</taxon>
        <taxon>Quercus</taxon>
    </lineage>
</organism>
<dbReference type="PANTHER" id="PTHR12741">
    <property type="entry name" value="LYST-INTERACTING PROTEIN LIP5 DOPAMINE RESPONSIVE PROTEIN DRG-1"/>
    <property type="match status" value="1"/>
</dbReference>
<dbReference type="SMART" id="SM01205">
    <property type="entry name" value="FKS1_dom1"/>
    <property type="match status" value="1"/>
</dbReference>
<keyword evidence="8" id="KW-0133">Cell shape</keyword>
<dbReference type="GO" id="GO:0008360">
    <property type="term" value="P:regulation of cell shape"/>
    <property type="evidence" value="ECO:0007669"/>
    <property type="project" value="UniProtKB-KW"/>
</dbReference>
<evidence type="ECO:0000256" key="14">
    <source>
        <dbReference type="SAM" id="MobiDB-lite"/>
    </source>
</evidence>
<accession>A0A7N2LAE1</accession>
<dbReference type="FunFam" id="1.25.40.270:FF:000002">
    <property type="entry name" value="callose synthase 3"/>
    <property type="match status" value="1"/>
</dbReference>
<dbReference type="Pfam" id="PF04652">
    <property type="entry name" value="Vta1"/>
    <property type="match status" value="1"/>
</dbReference>
<dbReference type="OMA" id="YLLIWDE"/>
<evidence type="ECO:0000256" key="12">
    <source>
        <dbReference type="ARBA" id="ARBA00032165"/>
    </source>
</evidence>
<evidence type="ECO:0000256" key="1">
    <source>
        <dbReference type="ARBA" id="ARBA00004651"/>
    </source>
</evidence>
<keyword evidence="6" id="KW-0808">Transferase</keyword>
<keyword evidence="9" id="KW-1133">Transmembrane helix</keyword>
<keyword evidence="4" id="KW-1003">Cell membrane</keyword>
<evidence type="ECO:0000256" key="2">
    <source>
        <dbReference type="ARBA" id="ARBA00009040"/>
    </source>
</evidence>
<comment type="catalytic activity">
    <reaction evidence="13">
        <text>[(1-&gt;3)-beta-D-glucosyl](n) + UDP-alpha-D-glucose = [(1-&gt;3)-beta-D-glucosyl](n+1) + UDP + H(+)</text>
        <dbReference type="Rhea" id="RHEA:21476"/>
        <dbReference type="Rhea" id="RHEA-COMP:11146"/>
        <dbReference type="Rhea" id="RHEA-COMP:14303"/>
        <dbReference type="ChEBI" id="CHEBI:15378"/>
        <dbReference type="ChEBI" id="CHEBI:37671"/>
        <dbReference type="ChEBI" id="CHEBI:58223"/>
        <dbReference type="ChEBI" id="CHEBI:58885"/>
        <dbReference type="EC" id="2.4.1.34"/>
    </reaction>
</comment>
<dbReference type="InterPro" id="IPR023175">
    <property type="entry name" value="Vta1/CALS_N_sf"/>
</dbReference>
<evidence type="ECO:0000256" key="13">
    <source>
        <dbReference type="ARBA" id="ARBA00047777"/>
    </source>
</evidence>
<evidence type="ECO:0000256" key="3">
    <source>
        <dbReference type="ARBA" id="ARBA00012589"/>
    </source>
</evidence>
<keyword evidence="5" id="KW-0328">Glycosyltransferase</keyword>
<evidence type="ECO:0000313" key="17">
    <source>
        <dbReference type="Proteomes" id="UP000594261"/>
    </source>
</evidence>
<dbReference type="Gramene" id="QL04p001161:mrna">
    <property type="protein sequence ID" value="QL04p001161:mrna"/>
    <property type="gene ID" value="QL04p001161"/>
</dbReference>
<evidence type="ECO:0000256" key="6">
    <source>
        <dbReference type="ARBA" id="ARBA00022679"/>
    </source>
</evidence>
<dbReference type="InterPro" id="IPR026899">
    <property type="entry name" value="FKS1-like_dom1"/>
</dbReference>
<dbReference type="GO" id="GO:0071555">
    <property type="term" value="P:cell wall organization"/>
    <property type="evidence" value="ECO:0007669"/>
    <property type="project" value="UniProtKB-KW"/>
</dbReference>
<dbReference type="InterPro" id="IPR039431">
    <property type="entry name" value="Vta1/CALS_N"/>
</dbReference>
<dbReference type="Gene3D" id="1.25.40.270">
    <property type="entry name" value="Vacuolar protein sorting-associated protein vta1"/>
    <property type="match status" value="1"/>
</dbReference>